<organism evidence="1 2">
    <name type="scientific">Plantactinospora alkalitolerans</name>
    <dbReference type="NCBI Taxonomy" id="2789879"/>
    <lineage>
        <taxon>Bacteria</taxon>
        <taxon>Bacillati</taxon>
        <taxon>Actinomycetota</taxon>
        <taxon>Actinomycetes</taxon>
        <taxon>Micromonosporales</taxon>
        <taxon>Micromonosporaceae</taxon>
        <taxon>Plantactinospora</taxon>
    </lineage>
</organism>
<sequence length="179" mass="18564">MSHTGSPDSPGATHGMWRATTAGYAADEWQLLIRLPGRVIVAASSTGSDNPVRAVTEGLAGLDGIAAGRSFDSELVRAVVAAIYAESDDGHSAPVRPDPPDGELAELLRSCRSAVGALARQADPADSAAYRQWVQSVAARVCRAAGPDGRPRPFGDPVDPAQRRLLDQLGEALGLRSAG</sequence>
<name>A0ABS0GNM0_9ACTN</name>
<evidence type="ECO:0000313" key="2">
    <source>
        <dbReference type="Proteomes" id="UP000638560"/>
    </source>
</evidence>
<protein>
    <submittedName>
        <fullName evidence="1">Uncharacterized protein</fullName>
    </submittedName>
</protein>
<dbReference type="RefSeq" id="WP_196199455.1">
    <property type="nucleotide sequence ID" value="NZ_JADPUN010000041.1"/>
</dbReference>
<comment type="caution">
    <text evidence="1">The sequence shown here is derived from an EMBL/GenBank/DDBJ whole genome shotgun (WGS) entry which is preliminary data.</text>
</comment>
<dbReference type="EMBL" id="JADPUN010000041">
    <property type="protein sequence ID" value="MBF9127783.1"/>
    <property type="molecule type" value="Genomic_DNA"/>
</dbReference>
<reference evidence="1 2" key="1">
    <citation type="submission" date="2020-11" db="EMBL/GenBank/DDBJ databases">
        <title>A novel isolate from a Black sea contaminated sediment with potential to produce alkanes: Plantactinospora alkalitolerans sp. nov.</title>
        <authorList>
            <person name="Carro L."/>
            <person name="Veyisoglu A."/>
            <person name="Guven K."/>
            <person name="Schumann P."/>
            <person name="Klenk H.-P."/>
            <person name="Sahin N."/>
        </authorList>
    </citation>
    <scope>NUCLEOTIDE SEQUENCE [LARGE SCALE GENOMIC DNA]</scope>
    <source>
        <strain evidence="1 2">S1510</strain>
    </source>
</reference>
<proteinExistence type="predicted"/>
<evidence type="ECO:0000313" key="1">
    <source>
        <dbReference type="EMBL" id="MBF9127783.1"/>
    </source>
</evidence>
<dbReference type="Proteomes" id="UP000638560">
    <property type="component" value="Unassembled WGS sequence"/>
</dbReference>
<keyword evidence="2" id="KW-1185">Reference proteome</keyword>
<gene>
    <name evidence="1" type="ORF">I0C86_02040</name>
</gene>
<accession>A0ABS0GNM0</accession>